<accession>A0A832I173</accession>
<evidence type="ECO:0000259" key="1">
    <source>
        <dbReference type="Pfam" id="PF12867"/>
    </source>
</evidence>
<protein>
    <recommendedName>
        <fullName evidence="1">DinB-like domain-containing protein</fullName>
    </recommendedName>
</protein>
<evidence type="ECO:0000313" key="2">
    <source>
        <dbReference type="EMBL" id="HGZ43214.1"/>
    </source>
</evidence>
<name>A0A832I173_UNCEI</name>
<reference evidence="2" key="1">
    <citation type="journal article" date="2020" name="mSystems">
        <title>Genome- and Community-Level Interaction Insights into Carbon Utilization and Element Cycling Functions of Hydrothermarchaeota in Hydrothermal Sediment.</title>
        <authorList>
            <person name="Zhou Z."/>
            <person name="Liu Y."/>
            <person name="Xu W."/>
            <person name="Pan J."/>
            <person name="Luo Z.H."/>
            <person name="Li M."/>
        </authorList>
    </citation>
    <scope>NUCLEOTIDE SEQUENCE [LARGE SCALE GENOMIC DNA]</scope>
    <source>
        <strain evidence="2">SpSt-381</strain>
    </source>
</reference>
<dbReference type="InterPro" id="IPR034660">
    <property type="entry name" value="DinB/YfiT-like"/>
</dbReference>
<gene>
    <name evidence="2" type="ORF">ENR23_07285</name>
</gene>
<sequence length="160" mass="18469">MTREDRASLIAKYAAGYDEVVRALRGFPEELIAHHPFPGKWSAREIVHHLADSETISGQRLRRLLSEEYPVIVGYDQDTWAILLRYNLRDHRPSLEAFRYARETSLQLLEQMGEDDWQRSGWHTESGLYTATTWLRIYAAHAHDHAAQIARLKDALTAKG</sequence>
<dbReference type="InterPro" id="IPR024775">
    <property type="entry name" value="DinB-like"/>
</dbReference>
<feature type="domain" description="DinB-like" evidence="1">
    <location>
        <begin position="16"/>
        <end position="149"/>
    </location>
</feature>
<dbReference type="Pfam" id="PF12867">
    <property type="entry name" value="DinB_2"/>
    <property type="match status" value="1"/>
</dbReference>
<comment type="caution">
    <text evidence="2">The sequence shown here is derived from an EMBL/GenBank/DDBJ whole genome shotgun (WGS) entry which is preliminary data.</text>
</comment>
<dbReference type="EMBL" id="DSQF01000015">
    <property type="protein sequence ID" value="HGZ43214.1"/>
    <property type="molecule type" value="Genomic_DNA"/>
</dbReference>
<proteinExistence type="predicted"/>
<dbReference type="Gene3D" id="1.20.120.450">
    <property type="entry name" value="dinb family like domain"/>
    <property type="match status" value="1"/>
</dbReference>
<dbReference type="AlphaFoldDB" id="A0A832I173"/>
<organism evidence="2">
    <name type="scientific">Eiseniibacteriota bacterium</name>
    <dbReference type="NCBI Taxonomy" id="2212470"/>
    <lineage>
        <taxon>Bacteria</taxon>
        <taxon>Candidatus Eiseniibacteriota</taxon>
    </lineage>
</organism>
<dbReference type="SUPFAM" id="SSF109854">
    <property type="entry name" value="DinB/YfiT-like putative metalloenzymes"/>
    <property type="match status" value="1"/>
</dbReference>